<evidence type="ECO:0000256" key="6">
    <source>
        <dbReference type="ARBA" id="ARBA00022723"/>
    </source>
</evidence>
<keyword evidence="6" id="KW-0479">Metal-binding</keyword>
<organism evidence="12 13">
    <name type="scientific">Geomonas limicola</name>
    <dbReference type="NCBI Taxonomy" id="2740186"/>
    <lineage>
        <taxon>Bacteria</taxon>
        <taxon>Pseudomonadati</taxon>
        <taxon>Thermodesulfobacteriota</taxon>
        <taxon>Desulfuromonadia</taxon>
        <taxon>Geobacterales</taxon>
        <taxon>Geobacteraceae</taxon>
        <taxon>Geomonas</taxon>
    </lineage>
</organism>
<dbReference type="EC" id="3.5.1.9" evidence="4"/>
<evidence type="ECO:0000313" key="12">
    <source>
        <dbReference type="EMBL" id="GFO68711.1"/>
    </source>
</evidence>
<keyword evidence="7" id="KW-0378">Hydrolase</keyword>
<comment type="caution">
    <text evidence="12">The sequence shown here is derived from an EMBL/GenBank/DDBJ whole genome shotgun (WGS) entry which is preliminary data.</text>
</comment>
<dbReference type="GO" id="GO:0004061">
    <property type="term" value="F:arylformamidase activity"/>
    <property type="evidence" value="ECO:0007669"/>
    <property type="project" value="UniProtKB-EC"/>
</dbReference>
<keyword evidence="13" id="KW-1185">Reference proteome</keyword>
<dbReference type="PANTHER" id="PTHR31118">
    <property type="entry name" value="CYCLASE-LIKE PROTEIN 2"/>
    <property type="match status" value="1"/>
</dbReference>
<dbReference type="SUPFAM" id="SSF102198">
    <property type="entry name" value="Putative cyclase"/>
    <property type="match status" value="1"/>
</dbReference>
<dbReference type="GO" id="GO:0019441">
    <property type="term" value="P:L-tryptophan catabolic process to kynurenine"/>
    <property type="evidence" value="ECO:0007669"/>
    <property type="project" value="InterPro"/>
</dbReference>
<comment type="catalytic activity">
    <reaction evidence="10">
        <text>N-formyl-L-kynurenine + H2O = L-kynurenine + formate + H(+)</text>
        <dbReference type="Rhea" id="RHEA:13009"/>
        <dbReference type="ChEBI" id="CHEBI:15377"/>
        <dbReference type="ChEBI" id="CHEBI:15378"/>
        <dbReference type="ChEBI" id="CHEBI:15740"/>
        <dbReference type="ChEBI" id="CHEBI:57959"/>
        <dbReference type="ChEBI" id="CHEBI:58629"/>
        <dbReference type="EC" id="3.5.1.9"/>
    </reaction>
</comment>
<evidence type="ECO:0000256" key="7">
    <source>
        <dbReference type="ARBA" id="ARBA00022801"/>
    </source>
</evidence>
<dbReference type="PANTHER" id="PTHR31118:SF32">
    <property type="entry name" value="KYNURENINE FORMAMIDASE"/>
    <property type="match status" value="1"/>
</dbReference>
<gene>
    <name evidence="12" type="ORF">GMLC_22900</name>
</gene>
<dbReference type="AlphaFoldDB" id="A0A6V8N892"/>
<dbReference type="EMBL" id="BLXZ01000004">
    <property type="protein sequence ID" value="GFO68711.1"/>
    <property type="molecule type" value="Genomic_DNA"/>
</dbReference>
<comment type="cofactor">
    <cofactor evidence="1">
        <name>Zn(2+)</name>
        <dbReference type="ChEBI" id="CHEBI:29105"/>
    </cofactor>
</comment>
<dbReference type="InterPro" id="IPR037175">
    <property type="entry name" value="KFase_sf"/>
</dbReference>
<dbReference type="Gene3D" id="3.50.30.50">
    <property type="entry name" value="Putative cyclase"/>
    <property type="match status" value="1"/>
</dbReference>
<evidence type="ECO:0000256" key="3">
    <source>
        <dbReference type="ARBA" id="ARBA00011738"/>
    </source>
</evidence>
<name>A0A6V8N892_9BACT</name>
<evidence type="ECO:0000256" key="8">
    <source>
        <dbReference type="ARBA" id="ARBA00022833"/>
    </source>
</evidence>
<evidence type="ECO:0000313" key="13">
    <source>
        <dbReference type="Proteomes" id="UP000587586"/>
    </source>
</evidence>
<dbReference type="Proteomes" id="UP000587586">
    <property type="component" value="Unassembled WGS sequence"/>
</dbReference>
<dbReference type="FunFam" id="3.50.30.50:FF:000001">
    <property type="entry name" value="Kynurenine formamidase"/>
    <property type="match status" value="1"/>
</dbReference>
<keyword evidence="9" id="KW-0823">Tryptophan catabolism</keyword>
<evidence type="ECO:0000256" key="2">
    <source>
        <dbReference type="ARBA" id="ARBA00002204"/>
    </source>
</evidence>
<keyword evidence="8" id="KW-0862">Zinc</keyword>
<proteinExistence type="predicted"/>
<protein>
    <recommendedName>
        <fullName evidence="5">Kynurenine formamidase</fullName>
        <ecNumber evidence="4">3.5.1.9</ecNumber>
    </recommendedName>
</protein>
<dbReference type="InterPro" id="IPR007325">
    <property type="entry name" value="KFase/CYL"/>
</dbReference>
<evidence type="ECO:0000256" key="9">
    <source>
        <dbReference type="ARBA" id="ARBA00023079"/>
    </source>
</evidence>
<comment type="pathway">
    <text evidence="11">Amino-acid degradation; L-tryptophan degradation via kynurenine pathway; L-kynurenine from L-tryptophan: step 2/2.</text>
</comment>
<accession>A0A6V8N892</accession>
<sequence length="225" mass="24570">MRIYDITVPLSAQLPVYPGDCGFELSPWNRIANGDEANVSRLSFCSHAGTHLDPPRHFDDAGASIDEIPLDRLVGRALVLELEEVQTIGREELHRLPVRGVERVLFKTRNSRLWHQPDFSPDFTALSPDGAQYLVESGVKLVGIDYLSIEGMDGDGTVHRTLLENDVLVIEGLNLEGIDPGEYELICLPIKVKGGDGAPVRALLRGPAAGGGLSFDPHTTKWPVS</sequence>
<evidence type="ECO:0000256" key="1">
    <source>
        <dbReference type="ARBA" id="ARBA00001947"/>
    </source>
</evidence>
<reference evidence="13" key="1">
    <citation type="submission" date="2020-06" db="EMBL/GenBank/DDBJ databases">
        <title>Draft genomic sequecing of Geomonas sp. Red745.</title>
        <authorList>
            <person name="Itoh H."/>
            <person name="Xu Z.X."/>
            <person name="Ushijima N."/>
            <person name="Masuda Y."/>
            <person name="Shiratori Y."/>
            <person name="Senoo K."/>
        </authorList>
    </citation>
    <scope>NUCLEOTIDE SEQUENCE [LARGE SCALE GENOMIC DNA]</scope>
    <source>
        <strain evidence="13">Red745</strain>
    </source>
</reference>
<dbReference type="Pfam" id="PF04199">
    <property type="entry name" value="Cyclase"/>
    <property type="match status" value="1"/>
</dbReference>
<evidence type="ECO:0000256" key="10">
    <source>
        <dbReference type="ARBA" id="ARBA00048496"/>
    </source>
</evidence>
<evidence type="ECO:0000256" key="11">
    <source>
        <dbReference type="ARBA" id="ARBA00060547"/>
    </source>
</evidence>
<evidence type="ECO:0000256" key="5">
    <source>
        <dbReference type="ARBA" id="ARBA00014889"/>
    </source>
</evidence>
<dbReference type="RefSeq" id="WP_183361262.1">
    <property type="nucleotide sequence ID" value="NZ_BLXZ01000004.1"/>
</dbReference>
<dbReference type="GO" id="GO:0046872">
    <property type="term" value="F:metal ion binding"/>
    <property type="evidence" value="ECO:0007669"/>
    <property type="project" value="UniProtKB-KW"/>
</dbReference>
<comment type="subunit">
    <text evidence="3">Homodimer.</text>
</comment>
<comment type="function">
    <text evidence="2">Catalyzes the hydrolysis of N-formyl-L-kynurenine to L-kynurenine, the second step in the kynurenine pathway of tryptophan degradation.</text>
</comment>
<evidence type="ECO:0000256" key="4">
    <source>
        <dbReference type="ARBA" id="ARBA00012930"/>
    </source>
</evidence>